<name>A0A8E2ARB3_9APHY</name>
<dbReference type="OrthoDB" id="2500073at2759"/>
<feature type="compositionally biased region" description="Polar residues" evidence="1">
    <location>
        <begin position="1"/>
        <end position="17"/>
    </location>
</feature>
<proteinExistence type="predicted"/>
<dbReference type="EMBL" id="KV722433">
    <property type="protein sequence ID" value="OCH89181.1"/>
    <property type="molecule type" value="Genomic_DNA"/>
</dbReference>
<feature type="compositionally biased region" description="Basic and acidic residues" evidence="1">
    <location>
        <begin position="52"/>
        <end position="80"/>
    </location>
</feature>
<feature type="region of interest" description="Disordered" evidence="1">
    <location>
        <begin position="1"/>
        <end position="127"/>
    </location>
</feature>
<organism evidence="2 3">
    <name type="scientific">Obba rivulosa</name>
    <dbReference type="NCBI Taxonomy" id="1052685"/>
    <lineage>
        <taxon>Eukaryota</taxon>
        <taxon>Fungi</taxon>
        <taxon>Dikarya</taxon>
        <taxon>Basidiomycota</taxon>
        <taxon>Agaricomycotina</taxon>
        <taxon>Agaricomycetes</taxon>
        <taxon>Polyporales</taxon>
        <taxon>Gelatoporiaceae</taxon>
        <taxon>Obba</taxon>
    </lineage>
</organism>
<feature type="compositionally biased region" description="Basic and acidic residues" evidence="1">
    <location>
        <begin position="102"/>
        <end position="127"/>
    </location>
</feature>
<protein>
    <submittedName>
        <fullName evidence="2">Uncharacterized protein</fullName>
    </submittedName>
</protein>
<gene>
    <name evidence="2" type="ORF">OBBRIDRAFT_836030</name>
</gene>
<evidence type="ECO:0000313" key="2">
    <source>
        <dbReference type="EMBL" id="OCH89181.1"/>
    </source>
</evidence>
<dbReference type="Proteomes" id="UP000250043">
    <property type="component" value="Unassembled WGS sequence"/>
</dbReference>
<evidence type="ECO:0000313" key="3">
    <source>
        <dbReference type="Proteomes" id="UP000250043"/>
    </source>
</evidence>
<dbReference type="AlphaFoldDB" id="A0A8E2ARB3"/>
<reference evidence="2 3" key="1">
    <citation type="submission" date="2016-07" db="EMBL/GenBank/DDBJ databases">
        <title>Draft genome of the white-rot fungus Obba rivulosa 3A-2.</title>
        <authorList>
            <consortium name="DOE Joint Genome Institute"/>
            <person name="Miettinen O."/>
            <person name="Riley R."/>
            <person name="Acob R."/>
            <person name="Barry K."/>
            <person name="Cullen D."/>
            <person name="De Vries R."/>
            <person name="Hainaut M."/>
            <person name="Hatakka A."/>
            <person name="Henrissat B."/>
            <person name="Hilden K."/>
            <person name="Kuo R."/>
            <person name="Labutti K."/>
            <person name="Lipzen A."/>
            <person name="Makela M.R."/>
            <person name="Sandor L."/>
            <person name="Spatafora J.W."/>
            <person name="Grigoriev I.V."/>
            <person name="Hibbett D.S."/>
        </authorList>
    </citation>
    <scope>NUCLEOTIDE SEQUENCE [LARGE SCALE GENOMIC DNA]</scope>
    <source>
        <strain evidence="2 3">3A-2</strain>
    </source>
</reference>
<keyword evidence="3" id="KW-1185">Reference proteome</keyword>
<accession>A0A8E2ARB3</accession>
<evidence type="ECO:0000256" key="1">
    <source>
        <dbReference type="SAM" id="MobiDB-lite"/>
    </source>
</evidence>
<sequence>MSSASPNQNQSSRTASGASEGGDEAYPEQRHAGAIGYGPGYAKGAPTSDKIAGFKDVVKGKILRKPDVVQYGHELRTGEIKKKRQAQDDTNPFRQPGDDQPEAGKDDEQQSQQEHEGAPQEPKSETN</sequence>